<dbReference type="FunFam" id="2.60.40.60:FF:000002">
    <property type="entry name" value="Protocadherin alpha 2"/>
    <property type="match status" value="1"/>
</dbReference>
<feature type="domain" description="Cadherin" evidence="10">
    <location>
        <begin position="1"/>
        <end position="62"/>
    </location>
</feature>
<keyword evidence="8" id="KW-0325">Glycoprotein</keyword>
<comment type="subcellular location">
    <subcellularLocation>
        <location evidence="1">Membrane</location>
        <topology evidence="1">Single-pass membrane protein</topology>
    </subcellularLocation>
</comment>
<dbReference type="Pfam" id="PF00028">
    <property type="entry name" value="Cadherin"/>
    <property type="match status" value="1"/>
</dbReference>
<evidence type="ECO:0000256" key="8">
    <source>
        <dbReference type="ARBA" id="ARBA00023180"/>
    </source>
</evidence>
<keyword evidence="4 9" id="KW-0106">Calcium</keyword>
<sequence length="71" mass="7693">VTATDADEGLNGHVKYSLKKITEKGSKIFLLDSETGAISLLRSLDFEEGDSYELEVQARDGGQLFDTAKVA</sequence>
<evidence type="ECO:0000256" key="7">
    <source>
        <dbReference type="ARBA" id="ARBA00023136"/>
    </source>
</evidence>
<protein>
    <submittedName>
        <fullName evidence="11">PCDGB protein</fullName>
    </submittedName>
</protein>
<comment type="caution">
    <text evidence="11">The sequence shown here is derived from an EMBL/GenBank/DDBJ whole genome shotgun (WGS) entry which is preliminary data.</text>
</comment>
<dbReference type="CDD" id="cd11304">
    <property type="entry name" value="Cadherin_repeat"/>
    <property type="match status" value="1"/>
</dbReference>
<evidence type="ECO:0000256" key="1">
    <source>
        <dbReference type="ARBA" id="ARBA00004167"/>
    </source>
</evidence>
<dbReference type="InterPro" id="IPR050174">
    <property type="entry name" value="Protocadherin/Cadherin-CA"/>
</dbReference>
<dbReference type="AlphaFoldDB" id="A0A7K4VW86"/>
<dbReference type="SUPFAM" id="SSF49313">
    <property type="entry name" value="Cadherin-like"/>
    <property type="match status" value="1"/>
</dbReference>
<evidence type="ECO:0000256" key="6">
    <source>
        <dbReference type="ARBA" id="ARBA00022989"/>
    </source>
</evidence>
<evidence type="ECO:0000256" key="9">
    <source>
        <dbReference type="PROSITE-ProRule" id="PRU00043"/>
    </source>
</evidence>
<dbReference type="PROSITE" id="PS50268">
    <property type="entry name" value="CADHERIN_2"/>
    <property type="match status" value="1"/>
</dbReference>
<keyword evidence="7" id="KW-0472">Membrane</keyword>
<evidence type="ECO:0000256" key="3">
    <source>
        <dbReference type="ARBA" id="ARBA00022737"/>
    </source>
</evidence>
<evidence type="ECO:0000313" key="11">
    <source>
        <dbReference type="EMBL" id="NWR26431.1"/>
    </source>
</evidence>
<keyword evidence="3" id="KW-0677">Repeat</keyword>
<keyword evidence="6" id="KW-1133">Transmembrane helix</keyword>
<dbReference type="GO" id="GO:0005886">
    <property type="term" value="C:plasma membrane"/>
    <property type="evidence" value="ECO:0007669"/>
    <property type="project" value="TreeGrafter"/>
</dbReference>
<reference evidence="11 12" key="1">
    <citation type="submission" date="2019-09" db="EMBL/GenBank/DDBJ databases">
        <title>Bird 10,000 Genomes (B10K) Project - Family phase.</title>
        <authorList>
            <person name="Zhang G."/>
        </authorList>
    </citation>
    <scope>NUCLEOTIDE SEQUENCE [LARGE SCALE GENOMIC DNA]</scope>
    <source>
        <strain evidence="11">B10K-DU-015-11</strain>
        <tissue evidence="11">Mixed tissue sample</tissue>
    </source>
</reference>
<gene>
    <name evidence="11" type="primary">Pcdhga11</name>
    <name evidence="11" type="ORF">EMBFUC_R14924</name>
</gene>
<dbReference type="Gene3D" id="2.60.40.60">
    <property type="entry name" value="Cadherins"/>
    <property type="match status" value="1"/>
</dbReference>
<evidence type="ECO:0000259" key="10">
    <source>
        <dbReference type="PROSITE" id="PS50268"/>
    </source>
</evidence>
<keyword evidence="2" id="KW-0812">Transmembrane</keyword>
<dbReference type="GO" id="GO:0007156">
    <property type="term" value="P:homophilic cell adhesion via plasma membrane adhesion molecules"/>
    <property type="evidence" value="ECO:0007669"/>
    <property type="project" value="InterPro"/>
</dbReference>
<dbReference type="PANTHER" id="PTHR24028">
    <property type="entry name" value="CADHERIN-87A"/>
    <property type="match status" value="1"/>
</dbReference>
<dbReference type="InterPro" id="IPR002126">
    <property type="entry name" value="Cadherin-like_dom"/>
</dbReference>
<keyword evidence="12" id="KW-1185">Reference proteome</keyword>
<dbReference type="InterPro" id="IPR015919">
    <property type="entry name" value="Cadherin-like_sf"/>
</dbReference>
<accession>A0A7K4VW86</accession>
<organism evidence="11 12">
    <name type="scientific">Emberiza fucata</name>
    <dbReference type="NCBI Taxonomy" id="337179"/>
    <lineage>
        <taxon>Eukaryota</taxon>
        <taxon>Metazoa</taxon>
        <taxon>Chordata</taxon>
        <taxon>Craniata</taxon>
        <taxon>Vertebrata</taxon>
        <taxon>Euteleostomi</taxon>
        <taxon>Archelosauria</taxon>
        <taxon>Archosauria</taxon>
        <taxon>Dinosauria</taxon>
        <taxon>Saurischia</taxon>
        <taxon>Theropoda</taxon>
        <taxon>Coelurosauria</taxon>
        <taxon>Aves</taxon>
        <taxon>Neognathae</taxon>
        <taxon>Neoaves</taxon>
        <taxon>Telluraves</taxon>
        <taxon>Australaves</taxon>
        <taxon>Passeriformes</taxon>
        <taxon>Passeroidea</taxon>
        <taxon>Fringillidae</taxon>
        <taxon>Emberizinae</taxon>
        <taxon>Emberizini</taxon>
        <taxon>Emberiza</taxon>
    </lineage>
</organism>
<dbReference type="SMART" id="SM00112">
    <property type="entry name" value="CA"/>
    <property type="match status" value="1"/>
</dbReference>
<name>A0A7K4VW86_9EMBE</name>
<evidence type="ECO:0000313" key="12">
    <source>
        <dbReference type="Proteomes" id="UP000580681"/>
    </source>
</evidence>
<feature type="non-terminal residue" evidence="11">
    <location>
        <position position="1"/>
    </location>
</feature>
<proteinExistence type="predicted"/>
<dbReference type="Proteomes" id="UP000580681">
    <property type="component" value="Unassembled WGS sequence"/>
</dbReference>
<keyword evidence="5" id="KW-0130">Cell adhesion</keyword>
<dbReference type="PANTHER" id="PTHR24028:SF234">
    <property type="entry name" value="PROTOCADHERIN GAMMA-A3"/>
    <property type="match status" value="1"/>
</dbReference>
<evidence type="ECO:0000256" key="2">
    <source>
        <dbReference type="ARBA" id="ARBA00022692"/>
    </source>
</evidence>
<feature type="non-terminal residue" evidence="11">
    <location>
        <position position="71"/>
    </location>
</feature>
<dbReference type="GO" id="GO:0005509">
    <property type="term" value="F:calcium ion binding"/>
    <property type="evidence" value="ECO:0007669"/>
    <property type="project" value="UniProtKB-UniRule"/>
</dbReference>
<evidence type="ECO:0000256" key="5">
    <source>
        <dbReference type="ARBA" id="ARBA00022889"/>
    </source>
</evidence>
<dbReference type="EMBL" id="VYZJ01009278">
    <property type="protein sequence ID" value="NWR26431.1"/>
    <property type="molecule type" value="Genomic_DNA"/>
</dbReference>
<evidence type="ECO:0000256" key="4">
    <source>
        <dbReference type="ARBA" id="ARBA00022837"/>
    </source>
</evidence>